<dbReference type="InterPro" id="IPR043714">
    <property type="entry name" value="DUF5655"/>
</dbReference>
<dbReference type="Pfam" id="PF14117">
    <property type="entry name" value="DUF4287"/>
    <property type="match status" value="1"/>
</dbReference>
<evidence type="ECO:0000259" key="1">
    <source>
        <dbReference type="Pfam" id="PF18899"/>
    </source>
</evidence>
<dbReference type="EMBL" id="LR134350">
    <property type="protein sequence ID" value="VEG29736.1"/>
    <property type="molecule type" value="Genomic_DNA"/>
</dbReference>
<name>A0A3S4RC51_9ACTO</name>
<dbReference type="AlphaFoldDB" id="A0A3S4RC51"/>
<sequence>MMRAVARTMSERTGRSLEQWVALVEAAAGEGALDPGDPKAVRAWLKAEHALPQNSQWAVADATARRHGWEPPTVEGYTDAMYSGRKAPLRPLHDAVIEAGLALGQAEAQGRAGYIPLVRRTQFAAVGPGTYGRLRIGLRFRGAVPDDPRLEPAKGFAQATHVLHVAPQGQDGAATDPAELARSLEPLLRAAWEQN</sequence>
<dbReference type="Proteomes" id="UP000266895">
    <property type="component" value="Chromosome"/>
</dbReference>
<dbReference type="KEGG" id="ahw:NCTC11636_02205"/>
<reference evidence="2 3" key="1">
    <citation type="submission" date="2018-12" db="EMBL/GenBank/DDBJ databases">
        <authorList>
            <consortium name="Pathogen Informatics"/>
        </authorList>
    </citation>
    <scope>NUCLEOTIDE SEQUENCE [LARGE SCALE GENOMIC DNA]</scope>
    <source>
        <strain evidence="2 3">NCTC11636</strain>
    </source>
</reference>
<dbReference type="InterPro" id="IPR025629">
    <property type="entry name" value="DUF4287"/>
</dbReference>
<proteinExistence type="predicted"/>
<organism evidence="2 3">
    <name type="scientific">Actinomyces howellii</name>
    <dbReference type="NCBI Taxonomy" id="52771"/>
    <lineage>
        <taxon>Bacteria</taxon>
        <taxon>Bacillati</taxon>
        <taxon>Actinomycetota</taxon>
        <taxon>Actinomycetes</taxon>
        <taxon>Actinomycetales</taxon>
        <taxon>Actinomycetaceae</taxon>
        <taxon>Actinomyces</taxon>
    </lineage>
</organism>
<evidence type="ECO:0000313" key="2">
    <source>
        <dbReference type="EMBL" id="VEG29736.1"/>
    </source>
</evidence>
<accession>A0A3S4RC51</accession>
<feature type="domain" description="DUF5655" evidence="1">
    <location>
        <begin position="79"/>
        <end position="194"/>
    </location>
</feature>
<dbReference type="Pfam" id="PF18899">
    <property type="entry name" value="DUF5655"/>
    <property type="match status" value="1"/>
</dbReference>
<dbReference type="OrthoDB" id="4559052at2"/>
<keyword evidence="3" id="KW-1185">Reference proteome</keyword>
<gene>
    <name evidence="2" type="ORF">NCTC11636_02205</name>
</gene>
<evidence type="ECO:0000313" key="3">
    <source>
        <dbReference type="Proteomes" id="UP000266895"/>
    </source>
</evidence>
<protein>
    <recommendedName>
        <fullName evidence="1">DUF5655 domain-containing protein</fullName>
    </recommendedName>
</protein>